<dbReference type="RefSeq" id="WP_305168887.1">
    <property type="nucleotide sequence ID" value="NZ_JAUUUU010000001.1"/>
</dbReference>
<dbReference type="PANTHER" id="PTHR43367:SF1">
    <property type="entry name" value="TWO-COMPONENT RESPONSE REGULATOR-LIKE APRR6-RELATED"/>
    <property type="match status" value="1"/>
</dbReference>
<dbReference type="PIRSF" id="PIRSF036382">
    <property type="entry name" value="RR_antiterm"/>
    <property type="match status" value="1"/>
</dbReference>
<dbReference type="SMART" id="SM00448">
    <property type="entry name" value="REC"/>
    <property type="match status" value="1"/>
</dbReference>
<dbReference type="InterPro" id="IPR001789">
    <property type="entry name" value="Sig_transdc_resp-reg_receiver"/>
</dbReference>
<dbReference type="CDD" id="cd17535">
    <property type="entry name" value="REC_NarL-like"/>
    <property type="match status" value="1"/>
</dbReference>
<dbReference type="Gene3D" id="1.10.10.10">
    <property type="entry name" value="Winged helix-like DNA-binding domain superfamily/Winged helix DNA-binding domain"/>
    <property type="match status" value="1"/>
</dbReference>
<evidence type="ECO:0000313" key="4">
    <source>
        <dbReference type="EMBL" id="MDP1519368.1"/>
    </source>
</evidence>
<keyword evidence="5" id="KW-1185">Reference proteome</keyword>
<dbReference type="InterPro" id="IPR011006">
    <property type="entry name" value="CheY-like_superfamily"/>
</dbReference>
<evidence type="ECO:0000259" key="3">
    <source>
        <dbReference type="PROSITE" id="PS50921"/>
    </source>
</evidence>
<reference evidence="4" key="1">
    <citation type="journal article" date="2010" name="Int. J. Syst. Evol. Microbiol.">
        <title>Porticoccus litoralis gen. nov., sp. nov., a gammaproteobacterium isolated from the Yellow Sea.</title>
        <authorList>
            <person name="Oh H.M."/>
            <person name="Kim H."/>
            <person name="Kim K.M."/>
            <person name="Min G.S."/>
            <person name="Cho J.C."/>
        </authorList>
    </citation>
    <scope>NUCLEOTIDE SEQUENCE</scope>
    <source>
        <strain evidence="4">DSM 25064</strain>
    </source>
</reference>
<dbReference type="GO" id="GO:0003723">
    <property type="term" value="F:RNA binding"/>
    <property type="evidence" value="ECO:0007669"/>
    <property type="project" value="InterPro"/>
</dbReference>
<feature type="domain" description="Response regulatory" evidence="2">
    <location>
        <begin position="35"/>
        <end position="149"/>
    </location>
</feature>
<accession>A0AAW8B024</accession>
<dbReference type="SUPFAM" id="SSF52172">
    <property type="entry name" value="CheY-like"/>
    <property type="match status" value="1"/>
</dbReference>
<dbReference type="PROSITE" id="PS50110">
    <property type="entry name" value="RESPONSE_REGULATORY"/>
    <property type="match status" value="1"/>
</dbReference>
<protein>
    <submittedName>
        <fullName evidence="4">ANTAR domain-containing protein</fullName>
    </submittedName>
</protein>
<proteinExistence type="predicted"/>
<dbReference type="InterPro" id="IPR058245">
    <property type="entry name" value="NreC/VraR/RcsB-like_REC"/>
</dbReference>
<comment type="caution">
    <text evidence="4">The sequence shown here is derived from an EMBL/GenBank/DDBJ whole genome shotgun (WGS) entry which is preliminary data.</text>
</comment>
<sequence length="232" mass="25672">MIYDPGLSLCSYVSHVKFLLQLAYLIMTTSKDPIRIMLVDDHPERSASVEEKLKASGFEVISRLPSAAGLLFQIEQLQPDLVLIDLQSPGRDVLESLSVVNSYNPKPVVMFSSEDDPDFIEEAVDAGVTAYMMEELNPQRVKPVIDLAIAQFKSYQSLRQALDDARTKLASHSVIEEAKQLLMAQHGINEDKAHKTLRTLSMDSNMSLPEAARSVIKILGGTRGKGKDNAED</sequence>
<keyword evidence="1" id="KW-0597">Phosphoprotein</keyword>
<reference evidence="4" key="2">
    <citation type="submission" date="2023-08" db="EMBL/GenBank/DDBJ databases">
        <authorList>
            <person name="Luo J."/>
        </authorList>
    </citation>
    <scope>NUCLEOTIDE SEQUENCE</scope>
    <source>
        <strain evidence="4">DSM 25064</strain>
    </source>
</reference>
<feature type="modified residue" description="4-aspartylphosphate" evidence="1">
    <location>
        <position position="85"/>
    </location>
</feature>
<name>A0AAW8B024_9GAMM</name>
<dbReference type="PROSITE" id="PS50921">
    <property type="entry name" value="ANTAR"/>
    <property type="match status" value="1"/>
</dbReference>
<dbReference type="SMART" id="SM01012">
    <property type="entry name" value="ANTAR"/>
    <property type="match status" value="1"/>
</dbReference>
<dbReference type="Proteomes" id="UP001178354">
    <property type="component" value="Unassembled WGS sequence"/>
</dbReference>
<dbReference type="PANTHER" id="PTHR43367">
    <property type="match status" value="1"/>
</dbReference>
<feature type="domain" description="ANTAR" evidence="3">
    <location>
        <begin position="155"/>
        <end position="216"/>
    </location>
</feature>
<evidence type="ECO:0000313" key="5">
    <source>
        <dbReference type="Proteomes" id="UP001178354"/>
    </source>
</evidence>
<dbReference type="Pfam" id="PF00072">
    <property type="entry name" value="Response_reg"/>
    <property type="match status" value="1"/>
</dbReference>
<dbReference type="Pfam" id="PF03861">
    <property type="entry name" value="ANTAR"/>
    <property type="match status" value="1"/>
</dbReference>
<dbReference type="GO" id="GO:0000160">
    <property type="term" value="P:phosphorelay signal transduction system"/>
    <property type="evidence" value="ECO:0007669"/>
    <property type="project" value="InterPro"/>
</dbReference>
<dbReference type="InterPro" id="IPR005561">
    <property type="entry name" value="ANTAR"/>
</dbReference>
<dbReference type="InterPro" id="IPR008327">
    <property type="entry name" value="Sig_transdc_resp-reg_antiterm"/>
</dbReference>
<gene>
    <name evidence="4" type="ORF">Q8A57_00110</name>
</gene>
<organism evidence="4 5">
    <name type="scientific">Porticoccus litoralis</name>
    <dbReference type="NCBI Taxonomy" id="434086"/>
    <lineage>
        <taxon>Bacteria</taxon>
        <taxon>Pseudomonadati</taxon>
        <taxon>Pseudomonadota</taxon>
        <taxon>Gammaproteobacteria</taxon>
        <taxon>Cellvibrionales</taxon>
        <taxon>Porticoccaceae</taxon>
        <taxon>Porticoccus</taxon>
    </lineage>
</organism>
<dbReference type="EMBL" id="JAUUUU010000001">
    <property type="protein sequence ID" value="MDP1519368.1"/>
    <property type="molecule type" value="Genomic_DNA"/>
</dbReference>
<dbReference type="InterPro" id="IPR036388">
    <property type="entry name" value="WH-like_DNA-bd_sf"/>
</dbReference>
<dbReference type="AlphaFoldDB" id="A0AAW8B024"/>
<evidence type="ECO:0000259" key="2">
    <source>
        <dbReference type="PROSITE" id="PS50110"/>
    </source>
</evidence>
<evidence type="ECO:0000256" key="1">
    <source>
        <dbReference type="PROSITE-ProRule" id="PRU00169"/>
    </source>
</evidence>
<dbReference type="Gene3D" id="3.40.50.2300">
    <property type="match status" value="1"/>
</dbReference>